<sequence>MDKYFQDISRYLSKSVNGTQETYETYLYALRFWCTSLITFFIISTVTLLLGVFELALISSVCSALVRITAGGAHHKKIETCVIMSSLVQILLAYIVGNYLSNIDPWVVWIVTLISTGFIIFLYAPTEAVTRPISQTDKVKFKKISFISFLFVIMLLAFAIVLEYNSIAVAGCIGLIWQCYTMTKIAFRINSLIDRIIDNVILLKNSTPCT</sequence>
<dbReference type="OrthoDB" id="2854767at2"/>
<evidence type="ECO:0000256" key="1">
    <source>
        <dbReference type="ARBA" id="ARBA00022475"/>
    </source>
</evidence>
<keyword evidence="4 8" id="KW-0812">Transmembrane</keyword>
<accession>A0A6I3SLG6</accession>
<keyword evidence="10" id="KW-1185">Reference proteome</keyword>
<dbReference type="SMART" id="SM00793">
    <property type="entry name" value="AgrB"/>
    <property type="match status" value="1"/>
</dbReference>
<evidence type="ECO:0000256" key="8">
    <source>
        <dbReference type="SAM" id="Phobius"/>
    </source>
</evidence>
<evidence type="ECO:0000256" key="7">
    <source>
        <dbReference type="ARBA" id="ARBA00023136"/>
    </source>
</evidence>
<keyword evidence="2" id="KW-0673">Quorum sensing</keyword>
<keyword evidence="6 8" id="KW-1133">Transmembrane helix</keyword>
<dbReference type="GO" id="GO:0009372">
    <property type="term" value="P:quorum sensing"/>
    <property type="evidence" value="ECO:0007669"/>
    <property type="project" value="UniProtKB-KW"/>
</dbReference>
<keyword evidence="5" id="KW-0378">Hydrolase</keyword>
<reference evidence="9 10" key="1">
    <citation type="submission" date="2019-11" db="EMBL/GenBank/DDBJ databases">
        <title>Whole-genome sequence of a the green, strictly anaerobic photosynthetic bacterium Heliobacillus mobilis DSM 6151.</title>
        <authorList>
            <person name="Kyndt J.A."/>
            <person name="Meyer T.E."/>
        </authorList>
    </citation>
    <scope>NUCLEOTIDE SEQUENCE [LARGE SCALE GENOMIC DNA]</scope>
    <source>
        <strain evidence="9 10">DSM 6151</strain>
    </source>
</reference>
<protein>
    <recommendedName>
        <fullName evidence="11">Accessory gene regulator B</fullName>
    </recommendedName>
</protein>
<name>A0A6I3SLG6_HELMO</name>
<dbReference type="Proteomes" id="UP000430670">
    <property type="component" value="Unassembled WGS sequence"/>
</dbReference>
<evidence type="ECO:0000256" key="2">
    <source>
        <dbReference type="ARBA" id="ARBA00022654"/>
    </source>
</evidence>
<dbReference type="GO" id="GO:0016020">
    <property type="term" value="C:membrane"/>
    <property type="evidence" value="ECO:0007669"/>
    <property type="project" value="InterPro"/>
</dbReference>
<dbReference type="RefSeq" id="WP_155476889.1">
    <property type="nucleotide sequence ID" value="NZ_WNKU01000015.1"/>
</dbReference>
<evidence type="ECO:0000256" key="3">
    <source>
        <dbReference type="ARBA" id="ARBA00022670"/>
    </source>
</evidence>
<evidence type="ECO:0000313" key="10">
    <source>
        <dbReference type="Proteomes" id="UP000430670"/>
    </source>
</evidence>
<feature type="transmembrane region" description="Helical" evidence="8">
    <location>
        <begin position="106"/>
        <end position="124"/>
    </location>
</feature>
<evidence type="ECO:0000313" key="9">
    <source>
        <dbReference type="EMBL" id="MTV49791.1"/>
    </source>
</evidence>
<evidence type="ECO:0008006" key="11">
    <source>
        <dbReference type="Google" id="ProtNLM"/>
    </source>
</evidence>
<feature type="transmembrane region" description="Helical" evidence="8">
    <location>
        <begin position="78"/>
        <end position="100"/>
    </location>
</feature>
<organism evidence="9 10">
    <name type="scientific">Heliobacterium mobile</name>
    <name type="common">Heliobacillus mobilis</name>
    <dbReference type="NCBI Taxonomy" id="28064"/>
    <lineage>
        <taxon>Bacteria</taxon>
        <taxon>Bacillati</taxon>
        <taxon>Bacillota</taxon>
        <taxon>Clostridia</taxon>
        <taxon>Eubacteriales</taxon>
        <taxon>Heliobacteriaceae</taxon>
        <taxon>Heliobacterium</taxon>
    </lineage>
</organism>
<feature type="transmembrane region" description="Helical" evidence="8">
    <location>
        <begin position="37"/>
        <end position="66"/>
    </location>
</feature>
<keyword evidence="3" id="KW-0645">Protease</keyword>
<dbReference type="InterPro" id="IPR006741">
    <property type="entry name" value="AgrB"/>
</dbReference>
<dbReference type="GO" id="GO:0006508">
    <property type="term" value="P:proteolysis"/>
    <property type="evidence" value="ECO:0007669"/>
    <property type="project" value="UniProtKB-KW"/>
</dbReference>
<comment type="caution">
    <text evidence="9">The sequence shown here is derived from an EMBL/GenBank/DDBJ whole genome shotgun (WGS) entry which is preliminary data.</text>
</comment>
<evidence type="ECO:0000256" key="5">
    <source>
        <dbReference type="ARBA" id="ARBA00022801"/>
    </source>
</evidence>
<keyword evidence="7 8" id="KW-0472">Membrane</keyword>
<keyword evidence="1" id="KW-1003">Cell membrane</keyword>
<dbReference type="GO" id="GO:0008233">
    <property type="term" value="F:peptidase activity"/>
    <property type="evidence" value="ECO:0007669"/>
    <property type="project" value="UniProtKB-KW"/>
</dbReference>
<dbReference type="AlphaFoldDB" id="A0A6I3SLG6"/>
<feature type="transmembrane region" description="Helical" evidence="8">
    <location>
        <begin position="144"/>
        <end position="161"/>
    </location>
</feature>
<evidence type="ECO:0000256" key="6">
    <source>
        <dbReference type="ARBA" id="ARBA00022989"/>
    </source>
</evidence>
<proteinExistence type="predicted"/>
<gene>
    <name evidence="9" type="ORF">GJ688_12495</name>
</gene>
<evidence type="ECO:0000256" key="4">
    <source>
        <dbReference type="ARBA" id="ARBA00022692"/>
    </source>
</evidence>
<dbReference type="Pfam" id="PF04647">
    <property type="entry name" value="AgrB"/>
    <property type="match status" value="1"/>
</dbReference>
<dbReference type="EMBL" id="WNKU01000015">
    <property type="protein sequence ID" value="MTV49791.1"/>
    <property type="molecule type" value="Genomic_DNA"/>
</dbReference>